<reference evidence="1 2" key="1">
    <citation type="submission" date="2020-10" db="EMBL/GenBank/DDBJ databases">
        <title>ChiBAC.</title>
        <authorList>
            <person name="Zenner C."/>
            <person name="Hitch T.C.A."/>
            <person name="Clavel T."/>
        </authorList>
    </citation>
    <scope>NUCLEOTIDE SEQUENCE [LARGE SCALE GENOMIC DNA]</scope>
    <source>
        <strain evidence="1 2">DSM 108991</strain>
    </source>
</reference>
<comment type="caution">
    <text evidence="1">The sequence shown here is derived from an EMBL/GenBank/DDBJ whole genome shotgun (WGS) entry which is preliminary data.</text>
</comment>
<sequence>MKLALQGAGVSTGHVRNMKGIAIGLAMITVSENDNTIVVVPGANGRVDRACVDSINKELEKYDMVVLQHEIPQETVCRVPTAEEAERELAEKASLFTVHRKNWCA</sequence>
<protein>
    <submittedName>
        <fullName evidence="1">Uncharacterized protein</fullName>
    </submittedName>
</protein>
<keyword evidence="2" id="KW-1185">Reference proteome</keyword>
<organism evidence="1 2">
    <name type="scientific">Claveliimonas monacensis</name>
    <dbReference type="NCBI Taxonomy" id="2779351"/>
    <lineage>
        <taxon>Bacteria</taxon>
        <taxon>Bacillati</taxon>
        <taxon>Bacillota</taxon>
        <taxon>Clostridia</taxon>
        <taxon>Lachnospirales</taxon>
        <taxon>Lachnospiraceae</taxon>
        <taxon>Claveliimonas</taxon>
    </lineage>
</organism>
<dbReference type="SUPFAM" id="SSF53613">
    <property type="entry name" value="Ribokinase-like"/>
    <property type="match status" value="1"/>
</dbReference>
<gene>
    <name evidence="1" type="ORF">INF30_07080</name>
</gene>
<dbReference type="Gene3D" id="3.40.1190.20">
    <property type="match status" value="1"/>
</dbReference>
<accession>A0ABR9RJA8</accession>
<evidence type="ECO:0000313" key="2">
    <source>
        <dbReference type="Proteomes" id="UP000758652"/>
    </source>
</evidence>
<proteinExistence type="predicted"/>
<name>A0ABR9RJA8_9FIRM</name>
<dbReference type="InterPro" id="IPR029056">
    <property type="entry name" value="Ribokinase-like"/>
</dbReference>
<dbReference type="RefSeq" id="WP_226394719.1">
    <property type="nucleotide sequence ID" value="NZ_JADCKL010000004.1"/>
</dbReference>
<dbReference type="Proteomes" id="UP000758652">
    <property type="component" value="Unassembled WGS sequence"/>
</dbReference>
<dbReference type="EMBL" id="JADCKL010000004">
    <property type="protein sequence ID" value="MBE5063022.1"/>
    <property type="molecule type" value="Genomic_DNA"/>
</dbReference>
<evidence type="ECO:0000313" key="1">
    <source>
        <dbReference type="EMBL" id="MBE5063022.1"/>
    </source>
</evidence>